<evidence type="ECO:0008006" key="6">
    <source>
        <dbReference type="Google" id="ProtNLM"/>
    </source>
</evidence>
<evidence type="ECO:0000259" key="3">
    <source>
        <dbReference type="PROSITE" id="PS50042"/>
    </source>
</evidence>
<dbReference type="Proteomes" id="UP001228113">
    <property type="component" value="Chromosome"/>
</dbReference>
<dbReference type="InterPro" id="IPR014710">
    <property type="entry name" value="RmlC-like_jellyroll"/>
</dbReference>
<dbReference type="KEGG" id="msea:METESE_14670"/>
<gene>
    <name evidence="4" type="ORF">METESE_14670</name>
</gene>
<dbReference type="Gene3D" id="2.60.200.20">
    <property type="match status" value="1"/>
</dbReference>
<feature type="region of interest" description="Disordered" evidence="1">
    <location>
        <begin position="114"/>
        <end position="133"/>
    </location>
</feature>
<evidence type="ECO:0000259" key="2">
    <source>
        <dbReference type="PROSITE" id="PS50006"/>
    </source>
</evidence>
<dbReference type="SMART" id="SM00240">
    <property type="entry name" value="FHA"/>
    <property type="match status" value="1"/>
</dbReference>
<dbReference type="SUPFAM" id="SSF51206">
    <property type="entry name" value="cAMP-binding domain-like"/>
    <property type="match status" value="1"/>
</dbReference>
<dbReference type="InterPro" id="IPR000253">
    <property type="entry name" value="FHA_dom"/>
</dbReference>
<dbReference type="PROSITE" id="PS50042">
    <property type="entry name" value="CNMP_BINDING_3"/>
    <property type="match status" value="1"/>
</dbReference>
<dbReference type="Gene3D" id="2.60.120.10">
    <property type="entry name" value="Jelly Rolls"/>
    <property type="match status" value="1"/>
</dbReference>
<dbReference type="EMBL" id="AP027081">
    <property type="protein sequence ID" value="BDU76509.1"/>
    <property type="molecule type" value="Genomic_DNA"/>
</dbReference>
<dbReference type="InterPro" id="IPR018490">
    <property type="entry name" value="cNMP-bd_dom_sf"/>
</dbReference>
<keyword evidence="5" id="KW-1185">Reference proteome</keyword>
<dbReference type="SMART" id="SM00100">
    <property type="entry name" value="cNMP"/>
    <property type="match status" value="1"/>
</dbReference>
<dbReference type="InterPro" id="IPR008984">
    <property type="entry name" value="SMAD_FHA_dom_sf"/>
</dbReference>
<name>A0AA48GRX9_9BACT</name>
<dbReference type="PANTHER" id="PTHR24567">
    <property type="entry name" value="CRP FAMILY TRANSCRIPTIONAL REGULATORY PROTEIN"/>
    <property type="match status" value="1"/>
</dbReference>
<accession>A0AA48GRX9</accession>
<dbReference type="RefSeq" id="WP_243334335.1">
    <property type="nucleotide sequence ID" value="NZ_AP027081.1"/>
</dbReference>
<dbReference type="PANTHER" id="PTHR24567:SF74">
    <property type="entry name" value="HTH-TYPE TRANSCRIPTIONAL REGULATOR ARCR"/>
    <property type="match status" value="1"/>
</dbReference>
<organism evidence="4 5">
    <name type="scientific">Mesoterricola sediminis</name>
    <dbReference type="NCBI Taxonomy" id="2927980"/>
    <lineage>
        <taxon>Bacteria</taxon>
        <taxon>Pseudomonadati</taxon>
        <taxon>Acidobacteriota</taxon>
        <taxon>Holophagae</taxon>
        <taxon>Holophagales</taxon>
        <taxon>Holophagaceae</taxon>
        <taxon>Mesoterricola</taxon>
    </lineage>
</organism>
<dbReference type="AlphaFoldDB" id="A0AA48GRX9"/>
<sequence length="241" mass="26976">MSDSNFIGQSKVAFKEGEIVYRKGDMAQNMYVVLTGKVRMYLGSEPQGDWSEELGKGDFFGEGSLLEPIPRHHTVVALEDTEVVAISRGTFLRMIRQNPEVSVKMMQRLAQRNRELSSRVDAEATRGARPRQQPASVSLVSVISGRKFQILAHGALVGRYDPNTGIHPDIDLTEEDPQLSVSRRHARILCEHNRYFLVEEHGVANGTYIKGERLPPGDARELRPGDRVGFGMVVLFFEKPA</sequence>
<proteinExistence type="predicted"/>
<reference evidence="4" key="1">
    <citation type="journal article" date="2023" name="Int. J. Syst. Evol. Microbiol.">
        <title>Mesoterricola silvestris gen. nov., sp. nov., Mesoterricola sediminis sp. nov., Geothrix oryzae sp. nov., Geothrix edaphica sp. nov., Geothrix rubra sp. nov., and Geothrix limicola sp. nov., six novel members of Acidobacteriota isolated from soils.</title>
        <authorList>
            <person name="Itoh H."/>
            <person name="Sugisawa Y."/>
            <person name="Mise K."/>
            <person name="Xu Z."/>
            <person name="Kuniyasu M."/>
            <person name="Ushijima N."/>
            <person name="Kawano K."/>
            <person name="Kobayashi E."/>
            <person name="Shiratori Y."/>
            <person name="Masuda Y."/>
            <person name="Senoo K."/>
        </authorList>
    </citation>
    <scope>NUCLEOTIDE SEQUENCE</scope>
    <source>
        <strain evidence="4">W786</strain>
    </source>
</reference>
<evidence type="ECO:0000313" key="4">
    <source>
        <dbReference type="EMBL" id="BDU76509.1"/>
    </source>
</evidence>
<feature type="compositionally biased region" description="Basic and acidic residues" evidence="1">
    <location>
        <begin position="114"/>
        <end position="126"/>
    </location>
</feature>
<evidence type="ECO:0000256" key="1">
    <source>
        <dbReference type="SAM" id="MobiDB-lite"/>
    </source>
</evidence>
<dbReference type="SUPFAM" id="SSF49879">
    <property type="entry name" value="SMAD/FHA domain"/>
    <property type="match status" value="1"/>
</dbReference>
<feature type="domain" description="FHA" evidence="2">
    <location>
        <begin position="155"/>
        <end position="214"/>
    </location>
</feature>
<feature type="domain" description="Cyclic nucleotide-binding" evidence="3">
    <location>
        <begin position="1"/>
        <end position="112"/>
    </location>
</feature>
<dbReference type="Pfam" id="PF00498">
    <property type="entry name" value="FHA"/>
    <property type="match status" value="1"/>
</dbReference>
<dbReference type="CDD" id="cd00060">
    <property type="entry name" value="FHA"/>
    <property type="match status" value="1"/>
</dbReference>
<protein>
    <recommendedName>
        <fullName evidence="6">FHA domain-containing protein</fullName>
    </recommendedName>
</protein>
<dbReference type="GO" id="GO:0003700">
    <property type="term" value="F:DNA-binding transcription factor activity"/>
    <property type="evidence" value="ECO:0007669"/>
    <property type="project" value="TreeGrafter"/>
</dbReference>
<dbReference type="Pfam" id="PF00027">
    <property type="entry name" value="cNMP_binding"/>
    <property type="match status" value="1"/>
</dbReference>
<dbReference type="InterPro" id="IPR050397">
    <property type="entry name" value="Env_Response_Regulators"/>
</dbReference>
<dbReference type="InterPro" id="IPR000595">
    <property type="entry name" value="cNMP-bd_dom"/>
</dbReference>
<evidence type="ECO:0000313" key="5">
    <source>
        <dbReference type="Proteomes" id="UP001228113"/>
    </source>
</evidence>
<dbReference type="CDD" id="cd00038">
    <property type="entry name" value="CAP_ED"/>
    <property type="match status" value="1"/>
</dbReference>
<dbReference type="PROSITE" id="PS50006">
    <property type="entry name" value="FHA_DOMAIN"/>
    <property type="match status" value="1"/>
</dbReference>
<dbReference type="GO" id="GO:0005829">
    <property type="term" value="C:cytosol"/>
    <property type="evidence" value="ECO:0007669"/>
    <property type="project" value="TreeGrafter"/>
</dbReference>
<dbReference type="PRINTS" id="PR00103">
    <property type="entry name" value="CAMPKINASE"/>
</dbReference>